<keyword evidence="1" id="KW-0812">Transmembrane</keyword>
<dbReference type="Pfam" id="PF14358">
    <property type="entry name" value="DUF4405"/>
    <property type="match status" value="1"/>
</dbReference>
<keyword evidence="1" id="KW-1133">Transmembrane helix</keyword>
<evidence type="ECO:0000256" key="1">
    <source>
        <dbReference type="SAM" id="Phobius"/>
    </source>
</evidence>
<reference evidence="3" key="1">
    <citation type="submission" date="2016-04" db="EMBL/GenBank/DDBJ databases">
        <authorList>
            <person name="Evans L.H."/>
            <person name="Alamgir A."/>
            <person name="Owens N."/>
            <person name="Weber N.D."/>
            <person name="Virtaneva K."/>
            <person name="Barbian K."/>
            <person name="Babar A."/>
            <person name="Rosenke K."/>
        </authorList>
    </citation>
    <scope>NUCLEOTIDE SEQUENCE</scope>
    <source>
        <strain evidence="3">86-1</strain>
    </source>
</reference>
<proteinExistence type="predicted"/>
<dbReference type="EMBL" id="FLUM01000001">
    <property type="protein sequence ID" value="SBV97435.1"/>
    <property type="molecule type" value="Genomic_DNA"/>
</dbReference>
<dbReference type="InterPro" id="IPR025517">
    <property type="entry name" value="DUF4405"/>
</dbReference>
<feature type="transmembrane region" description="Helical" evidence="1">
    <location>
        <begin position="12"/>
        <end position="35"/>
    </location>
</feature>
<organism evidence="3">
    <name type="scientific">uncultured Dysgonomonas sp</name>
    <dbReference type="NCBI Taxonomy" id="206096"/>
    <lineage>
        <taxon>Bacteria</taxon>
        <taxon>Pseudomonadati</taxon>
        <taxon>Bacteroidota</taxon>
        <taxon>Bacteroidia</taxon>
        <taxon>Bacteroidales</taxon>
        <taxon>Dysgonomonadaceae</taxon>
        <taxon>Dysgonomonas</taxon>
        <taxon>environmental samples</taxon>
    </lineage>
</organism>
<keyword evidence="1" id="KW-0472">Membrane</keyword>
<gene>
    <name evidence="3" type="ORF">KL86DYS1_11909</name>
</gene>
<evidence type="ECO:0000313" key="3">
    <source>
        <dbReference type="EMBL" id="SBV97435.1"/>
    </source>
</evidence>
<feature type="transmembrane region" description="Helical" evidence="1">
    <location>
        <begin position="47"/>
        <end position="69"/>
    </location>
</feature>
<name>A0A212JDW6_9BACT</name>
<feature type="domain" description="Flavinylation-associated cytochrome" evidence="2">
    <location>
        <begin position="14"/>
        <end position="71"/>
    </location>
</feature>
<dbReference type="AlphaFoldDB" id="A0A212JDW6"/>
<sequence length="113" mass="12786">MKVSYKRGFNYRAFISIGLFFALIILFITAILIQFFEDDPDSLEKHISVSCHALAGIAFIILNIFHLKLNWQSFKSYPKNKEGGISEEIIIAVLSIILFLIIGTFIVYLLLGG</sequence>
<feature type="transmembrane region" description="Helical" evidence="1">
    <location>
        <begin position="89"/>
        <end position="111"/>
    </location>
</feature>
<evidence type="ECO:0000259" key="2">
    <source>
        <dbReference type="Pfam" id="PF14358"/>
    </source>
</evidence>
<accession>A0A212JDW6</accession>
<dbReference type="RefSeq" id="WP_296940252.1">
    <property type="nucleotide sequence ID" value="NZ_LT599032.1"/>
</dbReference>
<protein>
    <recommendedName>
        <fullName evidence="2">Flavinylation-associated cytochrome domain-containing protein</fullName>
    </recommendedName>
</protein>